<accession>A0ACC6Q4J4</accession>
<comment type="caution">
    <text evidence="1">The sequence shown here is derived from an EMBL/GenBank/DDBJ whole genome shotgun (WGS) entry which is preliminary data.</text>
</comment>
<evidence type="ECO:0000313" key="2">
    <source>
        <dbReference type="Proteomes" id="UP001377168"/>
    </source>
</evidence>
<dbReference type="EMBL" id="JBBKAJ010000022">
    <property type="protein sequence ID" value="MEJ8638082.1"/>
    <property type="molecule type" value="Genomic_DNA"/>
</dbReference>
<proteinExistence type="predicted"/>
<evidence type="ECO:0000313" key="1">
    <source>
        <dbReference type="EMBL" id="MEJ8638082.1"/>
    </source>
</evidence>
<dbReference type="Proteomes" id="UP001377168">
    <property type="component" value="Unassembled WGS sequence"/>
</dbReference>
<organism evidence="1 2">
    <name type="scientific">Streptomyces achmelvichensis</name>
    <dbReference type="NCBI Taxonomy" id="3134111"/>
    <lineage>
        <taxon>Bacteria</taxon>
        <taxon>Bacillati</taxon>
        <taxon>Actinomycetota</taxon>
        <taxon>Actinomycetes</taxon>
        <taxon>Kitasatosporales</taxon>
        <taxon>Streptomycetaceae</taxon>
        <taxon>Streptomyces</taxon>
    </lineage>
</organism>
<name>A0ACC6Q4J4_9ACTN</name>
<reference evidence="1" key="1">
    <citation type="submission" date="2024-03" db="EMBL/GenBank/DDBJ databases">
        <title>Novel Streptomyces species of biotechnological and ecological value are a feature of Machair soil.</title>
        <authorList>
            <person name="Prole J.R."/>
            <person name="Goodfellow M."/>
            <person name="Allenby N."/>
            <person name="Ward A.C."/>
        </authorList>
    </citation>
    <scope>NUCLEOTIDE SEQUENCE</scope>
    <source>
        <strain evidence="1">MS2.AVA.5</strain>
    </source>
</reference>
<keyword evidence="2" id="KW-1185">Reference proteome</keyword>
<protein>
    <submittedName>
        <fullName evidence="1">Uncharacterized protein</fullName>
    </submittedName>
</protein>
<gene>
    <name evidence="1" type="ORF">WKI67_32490</name>
</gene>
<sequence>MDRKDVWIDFGFSGLTKWFGSLFEFTPLELVVAAADWGEGAYAPTLREDAVRLLESPLPTRVIDILWCAAVRSEFVPDERWIDGRDWLRQIVDVCEERIRRDEPRSHDLAPVTPCDPDLGDLKDAVLAEVRAFAPELARATADHPYLSVPDVVPALERLVTEVDPDLGFRLFLRVLKAYLICISESQHLRYRELGERFGYHELVVDDGTLQVMPR</sequence>